<dbReference type="GO" id="GO:0007154">
    <property type="term" value="P:cell communication"/>
    <property type="evidence" value="ECO:0007669"/>
    <property type="project" value="InterPro"/>
</dbReference>
<dbReference type="SMART" id="SM00237">
    <property type="entry name" value="Calx_beta"/>
    <property type="match status" value="8"/>
</dbReference>
<dbReference type="Pfam" id="PF03160">
    <property type="entry name" value="Calx-beta"/>
    <property type="match status" value="9"/>
</dbReference>
<feature type="signal peptide" evidence="5">
    <location>
        <begin position="1"/>
        <end position="21"/>
    </location>
</feature>
<keyword evidence="4" id="KW-0406">Ion transport</keyword>
<dbReference type="SUPFAM" id="SSF141072">
    <property type="entry name" value="CalX-like"/>
    <property type="match status" value="13"/>
</dbReference>
<evidence type="ECO:0000256" key="4">
    <source>
        <dbReference type="ARBA" id="ARBA00023065"/>
    </source>
</evidence>
<keyword evidence="3" id="KW-0106">Calcium</keyword>
<dbReference type="Proteomes" id="UP001174909">
    <property type="component" value="Unassembled WGS sequence"/>
</dbReference>
<feature type="non-terminal residue" evidence="7">
    <location>
        <position position="1"/>
    </location>
</feature>
<feature type="domain" description="Calx-beta" evidence="6">
    <location>
        <begin position="1446"/>
        <end position="1551"/>
    </location>
</feature>
<sequence length="2104" mass="233210">MASNVMISVTFLLITVLTADCTPSPPLNAAGNFVQCFASTDCSGSPSSITATAKQCCIGSDDSLSYMTPDGCNRCIVHGFRKAKFDITEGQDGNIEFLKNVKGQSRYRRLGLPLLGNITSTAVTAGASDFSDIGVIETDNEGQAVFAITANDDDTVLESIESVRLRFTAFYTQFTEELESVGEYIRDMAYVHITDNDGDPCFIGFTLGQYTVSEGAGSVSVCVNLTCPANKTNSIRMEVYSDDTVAVPRPLANGNFPSIECEYTAEDFDDYEQQIRGCNKMQSVTIEEGETLCYDQIIYDDARVEPTEYTGLTLLIKDATAATVIERGHTVIRIEDDDSGVVGLESGYFFSELAGSFQMCATWRSPTSTRCPFEHSFSVPLSITDNSADIGSLLDPLSLIFEDCQQRSCVDILIHNDHTLEDLVEVFTVSLEAVPDLSDRIILNPAESRVLIIDDDALHIGIEDFSISERNSSVEVCARLSSDPETCRVDFEFNVVFSTQDVTATSGHDYESISTTVRAMPCQPVICTEVTIIDDDTVELLEKTFTVRLERTPGLDYRISLEDTPATITITDDDVTRFGLRETDLEVYDNETEIEVCVEAKPPYNSAVCPVGFQFNLKVSVQGENDGTGDDYITMTVEQCAIQKCVLVPVNISAVNQLSINLEPPANHDNRIELVDVKHNITISSTFVATVEFERRSLTVQEEDGRAEVCVLVTAHGHHSELLIPVNLSTSDVTAVAGQDYRSLQSILRLDPCEEKACFDVAIINDVRVEDMEQFTLSLVYDFGSGGDVKEDKVDIWINDTDEALVQLEREHYILTEGEESEICAISSVSVETEICIGFKIFKIIELKIGIKRKSCRIFLVEDNNILENPYTRPITLQSNDSRISIIGNGSITIRDNPSFEATVGLDNMTYTVKEDNLQLNVCVVVFSPTTACPIAFPFELIFAANPGTAFQGRDYTLNDRAVNFSACSKKECLTVDIIDDDLIEDTETFTITLQPPSQDFAERIILSPNVTTVTIEDEDMAIVTFDRPEYIVQETSSSLTVCARVISPRVSCPVTIPFSLTLLISDNTALNGSDYVACRVQTIEFARCRRSACAPHRISFVNDPYNVQVENMEFFTLSLLSDVPLVKPDPSTVVVTIRDDSERAYIRLEKTTFTVTEGVNETVRICAEIYDPTPDRSSCPVVFDFEINLSVDGEDFPMAFRRCSFNACVSVPIDDDEQLELTKRYTYRPERTDDLDRRIIVNTASGTLTVIDDPTDEAVLKLDKTAYSVQEENTTVTVCVEVCRPAIDTPIDFSFSVLLNTLDSTAVSISRGNVRADFSASRRRSLSFSVRETRECYNIHITNDDTQEDTETFTVTVNRTSSLDPRISLEDNVAVVSIVDADNQEDYVSQDATGDLIIEACHRRQCFSVGIVDTRKVEEEENFYSSLMRTEQLDPHIKIGSRTKTNVTIRDDDTARFGLTRAQYRVEEGQTLTETVCVGLLEESGECVVPFIINVIFNSRDGSADSPEDYEALSAVMAHVPPCTSQICVNIETVNDELVEGDENLYVSITRGIEWDSRISLTQTRSEVVIEDNDSARVTIQNSNYRVSEADRRVTICAQVRSPFPVSADCELDFPIRVRLVPIAGCAGPSDYGSSITLNFARCDMEACGTIRINDDSIMEKAEEEFTVSLQSANTDTRVRVSARASTVKITDDDDVTIGLQFSAYTVRESSGRVRVCALMSGTSDINSTVLLATVSGTAGTGTPSDFDSESHSVTFEPISYRQCVYFNITDDNIVEEREYFNVTLGRTADLDDRVQLGRISTTIFINDNDNARVRLDPLVAENTEGRSVELCAVVESASTGCRVEYDFNITLYIRGTADKGEDYSGLESYLTIPKCRNRQCMAIQITEDLVVEMNETILVRISQSVNSVSYDRSTATITIYDNDNAMVRLRSLYQIVRENVGRASVCAVVSGHPVKSIAFPFYIRFTFIPDSATYPEDFRTTQVDVRYDPVRNKACAQLVVVDFPGVELPESLYVEIALKDDHSAIQISNTQKYGIIEIMDDDVAGVGLERTVYTMSSTAETVEVCLYVSRPAISCPITFPFDIFFNLTTSADVFHVDTNQEL</sequence>
<keyword evidence="4" id="KW-0813">Transport</keyword>
<evidence type="ECO:0000256" key="5">
    <source>
        <dbReference type="SAM" id="SignalP"/>
    </source>
</evidence>
<feature type="domain" description="Calx-beta" evidence="6">
    <location>
        <begin position="892"/>
        <end position="995"/>
    </location>
</feature>
<feature type="chain" id="PRO_5041410583" description="Calx-beta domain-containing protein" evidence="5">
    <location>
        <begin position="22"/>
        <end position="2104"/>
    </location>
</feature>
<keyword evidence="1 5" id="KW-0732">Signal</keyword>
<accession>A0AA35WF90</accession>
<organism evidence="7 8">
    <name type="scientific">Geodia barretti</name>
    <name type="common">Barrett's horny sponge</name>
    <dbReference type="NCBI Taxonomy" id="519541"/>
    <lineage>
        <taxon>Eukaryota</taxon>
        <taxon>Metazoa</taxon>
        <taxon>Porifera</taxon>
        <taxon>Demospongiae</taxon>
        <taxon>Heteroscleromorpha</taxon>
        <taxon>Tetractinellida</taxon>
        <taxon>Astrophorina</taxon>
        <taxon>Geodiidae</taxon>
        <taxon>Geodia</taxon>
    </lineage>
</organism>
<feature type="domain" description="Calx-beta" evidence="6">
    <location>
        <begin position="330"/>
        <end position="432"/>
    </location>
</feature>
<dbReference type="PANTHER" id="PTHR11878:SF76">
    <property type="entry name" value="CALX-BETA DOMAIN-CONTAINING PROTEIN"/>
    <property type="match status" value="1"/>
</dbReference>
<feature type="domain" description="Calx-beta" evidence="6">
    <location>
        <begin position="1567"/>
        <end position="1672"/>
    </location>
</feature>
<dbReference type="GO" id="GO:0098794">
    <property type="term" value="C:postsynapse"/>
    <property type="evidence" value="ECO:0007669"/>
    <property type="project" value="TreeGrafter"/>
</dbReference>
<evidence type="ECO:0000313" key="7">
    <source>
        <dbReference type="EMBL" id="CAI8019283.1"/>
    </source>
</evidence>
<dbReference type="InterPro" id="IPR038081">
    <property type="entry name" value="CalX-like_sf"/>
</dbReference>
<dbReference type="GO" id="GO:0005432">
    <property type="term" value="F:calcium:sodium antiporter activity"/>
    <property type="evidence" value="ECO:0007669"/>
    <property type="project" value="TreeGrafter"/>
</dbReference>
<keyword evidence="8" id="KW-1185">Reference proteome</keyword>
<dbReference type="GO" id="GO:0098703">
    <property type="term" value="P:calcium ion import across plasma membrane"/>
    <property type="evidence" value="ECO:0007669"/>
    <property type="project" value="TreeGrafter"/>
</dbReference>
<comment type="caution">
    <text evidence="7">The sequence shown here is derived from an EMBL/GenBank/DDBJ whole genome shotgun (WGS) entry which is preliminary data.</text>
</comment>
<feature type="domain" description="Calx-beta" evidence="6">
    <location>
        <begin position="1687"/>
        <end position="1787"/>
    </location>
</feature>
<proteinExistence type="predicted"/>
<feature type="domain" description="Calx-beta" evidence="6">
    <location>
        <begin position="1249"/>
        <end position="1359"/>
    </location>
</feature>
<dbReference type="GO" id="GO:0016020">
    <property type="term" value="C:membrane"/>
    <property type="evidence" value="ECO:0007669"/>
    <property type="project" value="InterPro"/>
</dbReference>
<feature type="domain" description="Calx-beta" evidence="6">
    <location>
        <begin position="679"/>
        <end position="780"/>
    </location>
</feature>
<feature type="domain" description="Calx-beta" evidence="6">
    <location>
        <begin position="448"/>
        <end position="550"/>
    </location>
</feature>
<dbReference type="EMBL" id="CASHTH010001741">
    <property type="protein sequence ID" value="CAI8019283.1"/>
    <property type="molecule type" value="Genomic_DNA"/>
</dbReference>
<reference evidence="7" key="1">
    <citation type="submission" date="2023-03" db="EMBL/GenBank/DDBJ databases">
        <authorList>
            <person name="Steffen K."/>
            <person name="Cardenas P."/>
        </authorList>
    </citation>
    <scope>NUCLEOTIDE SEQUENCE</scope>
</reference>
<keyword evidence="2" id="KW-0677">Repeat</keyword>
<evidence type="ECO:0000256" key="2">
    <source>
        <dbReference type="ARBA" id="ARBA00022737"/>
    </source>
</evidence>
<dbReference type="InterPro" id="IPR051171">
    <property type="entry name" value="CaCA"/>
</dbReference>
<evidence type="ECO:0000313" key="8">
    <source>
        <dbReference type="Proteomes" id="UP001174909"/>
    </source>
</evidence>
<evidence type="ECO:0000256" key="1">
    <source>
        <dbReference type="ARBA" id="ARBA00022729"/>
    </source>
</evidence>
<gene>
    <name evidence="7" type="ORF">GBAR_LOCUS11607</name>
</gene>
<dbReference type="Gene3D" id="2.60.40.2030">
    <property type="match status" value="11"/>
</dbReference>
<protein>
    <recommendedName>
        <fullName evidence="6">Calx-beta domain-containing protein</fullName>
    </recommendedName>
</protein>
<evidence type="ECO:0000256" key="3">
    <source>
        <dbReference type="ARBA" id="ARBA00022837"/>
    </source>
</evidence>
<dbReference type="InterPro" id="IPR003644">
    <property type="entry name" value="Calx_beta"/>
</dbReference>
<evidence type="ECO:0000259" key="6">
    <source>
        <dbReference type="SMART" id="SM00237"/>
    </source>
</evidence>
<name>A0AA35WF90_GEOBA</name>
<dbReference type="PANTHER" id="PTHR11878">
    <property type="entry name" value="SODIUM/CALCIUM EXCHANGER"/>
    <property type="match status" value="1"/>
</dbReference>